<dbReference type="STRING" id="1314800.A0A1B7MPS9"/>
<proteinExistence type="predicted"/>
<sequence>MALTIAMAQLLGVFLESLAHGVYLMVFKECIFVLRKRHSRASYYLVGTAVSLFILTTTHLFIDVTRSIQAFTSNMEEPYYPTIYYNMYNTWMDILKSILYVSVTLVSDAFILYRLFIVWDRNYFIVALPFLLFIADIVSGALWVYTLTLPPGSNVYASAIAVTLKVFYSMTLVMNVICTSLIALKILMIHRRVASYKTLGSNQLSRAVSIIVESCSLYSALLVVMITTVVSESPVVFIVLELVCPVIGIVFSSVIIRVSLGVSHGDPHHTDHSIASIRNGWNMRSHHIEQSCSTSPPDGGVQVSL</sequence>
<evidence type="ECO:0000313" key="2">
    <source>
        <dbReference type="EMBL" id="OAX34587.1"/>
    </source>
</evidence>
<keyword evidence="1" id="KW-0472">Membrane</keyword>
<dbReference type="InParanoid" id="A0A1B7MPS9"/>
<keyword evidence="3" id="KW-1185">Reference proteome</keyword>
<dbReference type="EMBL" id="KV448592">
    <property type="protein sequence ID" value="OAX34587.1"/>
    <property type="molecule type" value="Genomic_DNA"/>
</dbReference>
<protein>
    <recommendedName>
        <fullName evidence="4">G-protein coupled receptors family 1 profile domain-containing protein</fullName>
    </recommendedName>
</protein>
<gene>
    <name evidence="2" type="ORF">K503DRAFT_868825</name>
</gene>
<dbReference type="OrthoDB" id="2796825at2759"/>
<feature type="transmembrane region" description="Helical" evidence="1">
    <location>
        <begin position="97"/>
        <end position="116"/>
    </location>
</feature>
<dbReference type="AlphaFoldDB" id="A0A1B7MPS9"/>
<keyword evidence="1" id="KW-0812">Transmembrane</keyword>
<feature type="transmembrane region" description="Helical" evidence="1">
    <location>
        <begin position="207"/>
        <end position="229"/>
    </location>
</feature>
<evidence type="ECO:0000313" key="3">
    <source>
        <dbReference type="Proteomes" id="UP000092154"/>
    </source>
</evidence>
<feature type="transmembrane region" description="Helical" evidence="1">
    <location>
        <begin position="166"/>
        <end position="187"/>
    </location>
</feature>
<feature type="transmembrane region" description="Helical" evidence="1">
    <location>
        <begin position="235"/>
        <end position="256"/>
    </location>
</feature>
<evidence type="ECO:0008006" key="4">
    <source>
        <dbReference type="Google" id="ProtNLM"/>
    </source>
</evidence>
<accession>A0A1B7MPS9</accession>
<keyword evidence="1" id="KW-1133">Transmembrane helix</keyword>
<evidence type="ECO:0000256" key="1">
    <source>
        <dbReference type="SAM" id="Phobius"/>
    </source>
</evidence>
<feature type="transmembrane region" description="Helical" evidence="1">
    <location>
        <begin position="123"/>
        <end position="146"/>
    </location>
</feature>
<feature type="transmembrane region" description="Helical" evidence="1">
    <location>
        <begin position="43"/>
        <end position="62"/>
    </location>
</feature>
<feature type="transmembrane region" description="Helical" evidence="1">
    <location>
        <begin position="6"/>
        <end position="27"/>
    </location>
</feature>
<name>A0A1B7MPS9_9AGAM</name>
<organism evidence="2 3">
    <name type="scientific">Rhizopogon vinicolor AM-OR11-026</name>
    <dbReference type="NCBI Taxonomy" id="1314800"/>
    <lineage>
        <taxon>Eukaryota</taxon>
        <taxon>Fungi</taxon>
        <taxon>Dikarya</taxon>
        <taxon>Basidiomycota</taxon>
        <taxon>Agaricomycotina</taxon>
        <taxon>Agaricomycetes</taxon>
        <taxon>Agaricomycetidae</taxon>
        <taxon>Boletales</taxon>
        <taxon>Suillineae</taxon>
        <taxon>Rhizopogonaceae</taxon>
        <taxon>Rhizopogon</taxon>
    </lineage>
</organism>
<dbReference type="Proteomes" id="UP000092154">
    <property type="component" value="Unassembled WGS sequence"/>
</dbReference>
<reference evidence="2 3" key="1">
    <citation type="submission" date="2016-06" db="EMBL/GenBank/DDBJ databases">
        <title>Comparative genomics of the ectomycorrhizal sister species Rhizopogon vinicolor and Rhizopogon vesiculosus (Basidiomycota: Boletales) reveals a divergence of the mating type B locus.</title>
        <authorList>
            <consortium name="DOE Joint Genome Institute"/>
            <person name="Mujic A.B."/>
            <person name="Kuo A."/>
            <person name="Tritt A."/>
            <person name="Lipzen A."/>
            <person name="Chen C."/>
            <person name="Johnson J."/>
            <person name="Sharma A."/>
            <person name="Barry K."/>
            <person name="Grigoriev I.V."/>
            <person name="Spatafora J.W."/>
        </authorList>
    </citation>
    <scope>NUCLEOTIDE SEQUENCE [LARGE SCALE GENOMIC DNA]</scope>
    <source>
        <strain evidence="2 3">AM-OR11-026</strain>
    </source>
</reference>